<evidence type="ECO:0000313" key="4">
    <source>
        <dbReference type="Proteomes" id="UP001235874"/>
    </source>
</evidence>
<feature type="chain" id="PRO_5042466583" description="DUF3558 domain-containing protein" evidence="2">
    <location>
        <begin position="22"/>
        <end position="334"/>
    </location>
</feature>
<organism evidence="3 4">
    <name type="scientific">Micromonospora profundi</name>
    <dbReference type="NCBI Taxonomy" id="1420889"/>
    <lineage>
        <taxon>Bacteria</taxon>
        <taxon>Bacillati</taxon>
        <taxon>Actinomycetota</taxon>
        <taxon>Actinomycetes</taxon>
        <taxon>Micromonosporales</taxon>
        <taxon>Micromonosporaceae</taxon>
        <taxon>Micromonospora</taxon>
    </lineage>
</organism>
<dbReference type="AlphaFoldDB" id="A0AAJ6L0C8"/>
<name>A0AAJ6L0C8_9ACTN</name>
<keyword evidence="2" id="KW-0732">Signal</keyword>
<feature type="signal peptide" evidence="2">
    <location>
        <begin position="1"/>
        <end position="21"/>
    </location>
</feature>
<accession>A0AAJ6L0C8</accession>
<dbReference type="PROSITE" id="PS51257">
    <property type="entry name" value="PROKAR_LIPOPROTEIN"/>
    <property type="match status" value="1"/>
</dbReference>
<protein>
    <recommendedName>
        <fullName evidence="5">DUF3558 domain-containing protein</fullName>
    </recommendedName>
</protein>
<proteinExistence type="predicted"/>
<feature type="region of interest" description="Disordered" evidence="1">
    <location>
        <begin position="51"/>
        <end position="78"/>
    </location>
</feature>
<evidence type="ECO:0008006" key="5">
    <source>
        <dbReference type="Google" id="ProtNLM"/>
    </source>
</evidence>
<keyword evidence="4" id="KW-1185">Reference proteome</keyword>
<sequence>MRSRATIVAAALLGVALSGCAGTDTGPDGVDTPGPAQIVDKWTSCAEDAPHAGAVLPAPPPPDGSASPVSDEPAAGRIDPAFTPVTAVLCGQQIRPGPAGGTEQVATERRADDIDSLLAALRLPDQRGDEEVACTLDLVIPPWVALLDQQGRWLRPHLPVDGCTKPRPEVRAALDGLRLTTVATRTVRQIESPAAEAAGCDQQWSDMVWAQGADGRPEPPAPGAVPDAGPLRLCVYRVPAHERGGSKPAGDFAYGGALPPDRQANILRALAATRPAKPCGTPASRFAVLRQLDGSGAESYVELDGCRRILVVPPGGGSRLGQGDAALTALLGPI</sequence>
<reference evidence="3 4" key="1">
    <citation type="submission" date="2023-07" db="EMBL/GenBank/DDBJ databases">
        <title>Micromonospora profundi TRM 95458 converts glycerol to a new osmotic compound.</title>
        <authorList>
            <person name="Lu D."/>
        </authorList>
    </citation>
    <scope>NUCLEOTIDE SEQUENCE [LARGE SCALE GENOMIC DNA]</scope>
    <source>
        <strain evidence="3 4">TRM95458</strain>
    </source>
</reference>
<evidence type="ECO:0000256" key="1">
    <source>
        <dbReference type="SAM" id="MobiDB-lite"/>
    </source>
</evidence>
<evidence type="ECO:0000256" key="2">
    <source>
        <dbReference type="SAM" id="SignalP"/>
    </source>
</evidence>
<dbReference type="EMBL" id="CP130472">
    <property type="protein sequence ID" value="WLS48044.1"/>
    <property type="molecule type" value="Genomic_DNA"/>
</dbReference>
<dbReference type="RefSeq" id="WP_306273585.1">
    <property type="nucleotide sequence ID" value="NZ_CP130472.1"/>
</dbReference>
<dbReference type="Proteomes" id="UP001235874">
    <property type="component" value="Chromosome"/>
</dbReference>
<dbReference type="KEGG" id="mprn:Q3V37_12885"/>
<evidence type="ECO:0000313" key="3">
    <source>
        <dbReference type="EMBL" id="WLS48044.1"/>
    </source>
</evidence>
<gene>
    <name evidence="3" type="ORF">Q3V37_12885</name>
</gene>